<proteinExistence type="predicted"/>
<keyword evidence="1" id="KW-0812">Transmembrane</keyword>
<evidence type="ECO:0000313" key="2">
    <source>
        <dbReference type="EMBL" id="MBO1625135.1"/>
    </source>
</evidence>
<evidence type="ECO:0000256" key="1">
    <source>
        <dbReference type="SAM" id="Phobius"/>
    </source>
</evidence>
<dbReference type="RefSeq" id="WP_155924362.1">
    <property type="nucleotide sequence ID" value="NZ_JAGDQJ010000009.1"/>
</dbReference>
<dbReference type="EMBL" id="JAGDQJ010000009">
    <property type="protein sequence ID" value="MBO1625135.1"/>
    <property type="molecule type" value="Genomic_DNA"/>
</dbReference>
<evidence type="ECO:0000313" key="3">
    <source>
        <dbReference type="Proteomes" id="UP000677611"/>
    </source>
</evidence>
<dbReference type="PROSITE" id="PS51257">
    <property type="entry name" value="PROKAR_LIPOPROTEIN"/>
    <property type="match status" value="1"/>
</dbReference>
<accession>A0ABS3NW80</accession>
<dbReference type="Proteomes" id="UP000677611">
    <property type="component" value="Unassembled WGS sequence"/>
</dbReference>
<sequence length="51" mass="5467">MNDERGINPKLDVHPADTTGSYALAFISGGIIAGCGALCYWFIVQKPIEVN</sequence>
<protein>
    <submittedName>
        <fullName evidence="2">Uncharacterized protein</fullName>
    </submittedName>
</protein>
<gene>
    <name evidence="2" type="ORF">J4P90_07715</name>
</gene>
<keyword evidence="3" id="KW-1185">Reference proteome</keyword>
<feature type="transmembrane region" description="Helical" evidence="1">
    <location>
        <begin position="20"/>
        <end position="43"/>
    </location>
</feature>
<reference evidence="2 3" key="1">
    <citation type="submission" date="2021-03" db="EMBL/GenBank/DDBJ databases">
        <title>Identification of novel Bacillus strains.</title>
        <authorList>
            <person name="Xiao Z."/>
            <person name="Li Y."/>
            <person name="Shen J."/>
        </authorList>
    </citation>
    <scope>NUCLEOTIDE SEQUENCE [LARGE SCALE GENOMIC DNA]</scope>
    <source>
        <strain evidence="2 3">SY8</strain>
    </source>
</reference>
<comment type="caution">
    <text evidence="2">The sequence shown here is derived from an EMBL/GenBank/DDBJ whole genome shotgun (WGS) entry which is preliminary data.</text>
</comment>
<organism evidence="2 3">
    <name type="scientific">Bacillus arachidis</name>
    <dbReference type="NCBI Taxonomy" id="2819290"/>
    <lineage>
        <taxon>Bacteria</taxon>
        <taxon>Bacillati</taxon>
        <taxon>Bacillota</taxon>
        <taxon>Bacilli</taxon>
        <taxon>Bacillales</taxon>
        <taxon>Bacillaceae</taxon>
        <taxon>Bacillus</taxon>
    </lineage>
</organism>
<keyword evidence="1" id="KW-1133">Transmembrane helix</keyword>
<keyword evidence="1" id="KW-0472">Membrane</keyword>
<name>A0ABS3NW80_9BACI</name>